<dbReference type="EMBL" id="CP016438">
    <property type="protein sequence ID" value="ANS70244.1"/>
    <property type="molecule type" value="Genomic_DNA"/>
</dbReference>
<evidence type="ECO:0008006" key="3">
    <source>
        <dbReference type="Google" id="ProtNLM"/>
    </source>
</evidence>
<dbReference type="RefSeq" id="WP_067443730.1">
    <property type="nucleotide sequence ID" value="NZ_CP016438.1"/>
</dbReference>
<dbReference type="PATRIC" id="fig|1915.4.peg.8831"/>
<dbReference type="PROSITE" id="PS51257">
    <property type="entry name" value="PROKAR_LIPOPROTEIN"/>
    <property type="match status" value="1"/>
</dbReference>
<accession>A0A1B1MNV5</accession>
<organism evidence="1 2">
    <name type="scientific">Streptomyces lincolnensis</name>
    <dbReference type="NCBI Taxonomy" id="1915"/>
    <lineage>
        <taxon>Bacteria</taxon>
        <taxon>Bacillati</taxon>
        <taxon>Actinomycetota</taxon>
        <taxon>Actinomycetes</taxon>
        <taxon>Kitasatosporales</taxon>
        <taxon>Streptomycetaceae</taxon>
        <taxon>Streptomyces</taxon>
    </lineage>
</organism>
<keyword evidence="2" id="KW-1185">Reference proteome</keyword>
<proteinExistence type="predicted"/>
<dbReference type="AlphaFoldDB" id="A0A1B1MNV5"/>
<name>A0A1B1MNV5_STRLN</name>
<evidence type="ECO:0000313" key="2">
    <source>
        <dbReference type="Proteomes" id="UP000092598"/>
    </source>
</evidence>
<protein>
    <recommendedName>
        <fullName evidence="3">Lipoprotein</fullName>
    </recommendedName>
</protein>
<reference evidence="1 2" key="1">
    <citation type="submission" date="2016-07" db="EMBL/GenBank/DDBJ databases">
        <title>Enhancement of antibiotic productionsby engineered nitrateutilization in actinobacteria.</title>
        <authorList>
            <person name="Meng S.C."/>
        </authorList>
    </citation>
    <scope>NUCLEOTIDE SEQUENCE [LARGE SCALE GENOMIC DNA]</scope>
    <source>
        <strain evidence="1 2">NRRL 2936</strain>
    </source>
</reference>
<evidence type="ECO:0000313" key="1">
    <source>
        <dbReference type="EMBL" id="ANS70244.1"/>
    </source>
</evidence>
<gene>
    <name evidence="1" type="ORF">SLINC_8020</name>
</gene>
<sequence length="135" mass="14023">MSGPVRGAAVAVVLAATVGACGTVSDRRDDVRDAATAFEQHLAEGAYDRLCAALAPGTVEELEQSAGSPCAKALGEEAPPRGGDLRVVDVYGDQARAVLATDTLFLSRFDSGWKIVAAGCTERPEQPYQCRIKGG</sequence>
<dbReference type="Proteomes" id="UP000092598">
    <property type="component" value="Chromosome"/>
</dbReference>
<dbReference type="KEGG" id="sls:SLINC_8020"/>
<dbReference type="STRING" id="1915.SLINC_8020"/>